<dbReference type="Pfam" id="PF13417">
    <property type="entry name" value="GST_N_3"/>
    <property type="match status" value="1"/>
</dbReference>
<dbReference type="PANTHER" id="PTHR43968:SF6">
    <property type="entry name" value="GLUTATHIONE S-TRANSFERASE OMEGA"/>
    <property type="match status" value="1"/>
</dbReference>
<reference evidence="6" key="1">
    <citation type="submission" date="2022-11" db="UniProtKB">
        <authorList>
            <consortium name="EnsemblMetazoa"/>
        </authorList>
    </citation>
    <scope>IDENTIFICATION</scope>
</reference>
<dbReference type="PROSITE" id="PS50404">
    <property type="entry name" value="GST_NTER"/>
    <property type="match status" value="1"/>
</dbReference>
<comment type="catalytic activity">
    <reaction evidence="3">
        <text>L-dehydroascorbate + 2 glutathione = glutathione disulfide + L-ascorbate</text>
        <dbReference type="Rhea" id="RHEA:24424"/>
        <dbReference type="ChEBI" id="CHEBI:38290"/>
        <dbReference type="ChEBI" id="CHEBI:57925"/>
        <dbReference type="ChEBI" id="CHEBI:58297"/>
        <dbReference type="ChEBI" id="CHEBI:58539"/>
        <dbReference type="EC" id="1.8.5.1"/>
    </reaction>
</comment>
<dbReference type="EC" id="2.5.1.18" evidence="3"/>
<dbReference type="GO" id="GO:0045174">
    <property type="term" value="F:glutathione dehydrogenase (ascorbate) activity"/>
    <property type="evidence" value="ECO:0007669"/>
    <property type="project" value="UniProtKB-UniRule"/>
</dbReference>
<dbReference type="InterPro" id="IPR036282">
    <property type="entry name" value="Glutathione-S-Trfase_C_sf"/>
</dbReference>
<dbReference type="GO" id="GO:0005737">
    <property type="term" value="C:cytoplasm"/>
    <property type="evidence" value="ECO:0007669"/>
    <property type="project" value="InterPro"/>
</dbReference>
<name>A0A914B297_PATMI</name>
<proteinExistence type="inferred from homology"/>
<dbReference type="InterPro" id="IPR040079">
    <property type="entry name" value="Glutathione_S-Trfase"/>
</dbReference>
<dbReference type="SFLD" id="SFLDS00019">
    <property type="entry name" value="Glutathione_Transferase_(cytos"/>
    <property type="match status" value="1"/>
</dbReference>
<dbReference type="SUPFAM" id="SSF47616">
    <property type="entry name" value="GST C-terminal domain-like"/>
    <property type="match status" value="1"/>
</dbReference>
<dbReference type="FunFam" id="3.40.30.10:FF:000123">
    <property type="entry name" value="Glutathione transferase o1"/>
    <property type="match status" value="1"/>
</dbReference>
<dbReference type="EC" id="1.8.5.1" evidence="3"/>
<dbReference type="Pfam" id="PF13410">
    <property type="entry name" value="GST_C_2"/>
    <property type="match status" value="1"/>
</dbReference>
<dbReference type="AlphaFoldDB" id="A0A914B297"/>
<dbReference type="InterPro" id="IPR010987">
    <property type="entry name" value="Glutathione-S-Trfase_C-like"/>
</dbReference>
<dbReference type="OrthoDB" id="4951845at2759"/>
<sequence>MYKCKLVVVGYLRPAKLVMSRSLSTQTALEGSARVVSKTHLKTGDPLPELRAGFPWLFSAKLSPFSHRVRLVFATKGISYDEINCNLGTKPEFLVERNPSGKVPVLEINGKVITESRVISELIEELYPDPPLYPKDPFDKAQDRVIVEMYTSKVQNPMMKAIFTGDMKAAGKLMDGLGFIERELVKRGTPFFGGQEPGMVDLMIWPFNERLVSFDPLYDLGKAQLPNLVDYVNRMESTPAVKATASPKEMYLKIFKGLAQSDQYDYETFSSKL</sequence>
<dbReference type="InterPro" id="IPR050983">
    <property type="entry name" value="GST_Omega/HSP26"/>
</dbReference>
<dbReference type="EC" id="1.20.4.2" evidence="3"/>
<dbReference type="InterPro" id="IPR004045">
    <property type="entry name" value="Glutathione_S-Trfase_N"/>
</dbReference>
<dbReference type="GO" id="GO:0050610">
    <property type="term" value="F:methylarsonate reductase activity"/>
    <property type="evidence" value="ECO:0007669"/>
    <property type="project" value="UniProtKB-UniRule"/>
</dbReference>
<dbReference type="Proteomes" id="UP000887568">
    <property type="component" value="Unplaced"/>
</dbReference>
<evidence type="ECO:0000256" key="1">
    <source>
        <dbReference type="ARBA" id="ARBA00011067"/>
    </source>
</evidence>
<dbReference type="RefSeq" id="XP_038070038.1">
    <property type="nucleotide sequence ID" value="XM_038214110.1"/>
</dbReference>
<protein>
    <recommendedName>
        <fullName evidence="3">Glutathione S-transferase omega</fullName>
        <shortName evidence="3">GSTO</shortName>
        <ecNumber evidence="3">1.20.4.2</ecNumber>
        <ecNumber evidence="3">1.8.5.1</ecNumber>
        <ecNumber evidence="3">2.5.1.18</ecNumber>
    </recommendedName>
    <alternativeName>
        <fullName evidence="3">Glutathione-dependent dehydroascorbate reductase</fullName>
    </alternativeName>
    <alternativeName>
        <fullName evidence="3">Monomethylarsonic acid reductase</fullName>
    </alternativeName>
</protein>
<dbReference type="Gene3D" id="3.40.30.10">
    <property type="entry name" value="Glutaredoxin"/>
    <property type="match status" value="1"/>
</dbReference>
<evidence type="ECO:0000313" key="6">
    <source>
        <dbReference type="EnsemblMetazoa" id="XP_038070038.1"/>
    </source>
</evidence>
<dbReference type="InterPro" id="IPR005442">
    <property type="entry name" value="GST_omega"/>
</dbReference>
<dbReference type="Gene3D" id="1.20.1050.10">
    <property type="match status" value="1"/>
</dbReference>
<dbReference type="InterPro" id="IPR036249">
    <property type="entry name" value="Thioredoxin-like_sf"/>
</dbReference>
<comment type="catalytic activity">
    <reaction evidence="3">
        <text>methylarsonate + 2 glutathione + H(+) = methylarsonous acid + glutathione disulfide + H2O</text>
        <dbReference type="Rhea" id="RHEA:15969"/>
        <dbReference type="ChEBI" id="CHEBI:15377"/>
        <dbReference type="ChEBI" id="CHEBI:15378"/>
        <dbReference type="ChEBI" id="CHEBI:17826"/>
        <dbReference type="ChEBI" id="CHEBI:33409"/>
        <dbReference type="ChEBI" id="CHEBI:57925"/>
        <dbReference type="ChEBI" id="CHEBI:58297"/>
        <dbReference type="EC" id="1.20.4.2"/>
    </reaction>
</comment>
<comment type="function">
    <text evidence="3">Exhibits glutathione-dependent thiol transferase activity. Has high dehydroascorbate reductase activity and may contribute to the recycling of ascorbic acid. Participates in the biotransformation of inorganic arsenic and reduces monomethylarsonic acid (MMA).</text>
</comment>
<dbReference type="SUPFAM" id="SSF52833">
    <property type="entry name" value="Thioredoxin-like"/>
    <property type="match status" value="1"/>
</dbReference>
<comment type="catalytic activity">
    <reaction evidence="3">
        <text>RX + glutathione = an S-substituted glutathione + a halide anion + H(+)</text>
        <dbReference type="Rhea" id="RHEA:16437"/>
        <dbReference type="ChEBI" id="CHEBI:15378"/>
        <dbReference type="ChEBI" id="CHEBI:16042"/>
        <dbReference type="ChEBI" id="CHEBI:17792"/>
        <dbReference type="ChEBI" id="CHEBI:57925"/>
        <dbReference type="ChEBI" id="CHEBI:90779"/>
        <dbReference type="EC" id="2.5.1.18"/>
    </reaction>
</comment>
<evidence type="ECO:0000256" key="3">
    <source>
        <dbReference type="RuleBase" id="RU368071"/>
    </source>
</evidence>
<dbReference type="PRINTS" id="PR01625">
    <property type="entry name" value="GSTRNSFRASEO"/>
</dbReference>
<keyword evidence="2 3" id="KW-0560">Oxidoreductase</keyword>
<evidence type="ECO:0000259" key="4">
    <source>
        <dbReference type="PROSITE" id="PS50404"/>
    </source>
</evidence>
<dbReference type="FunFam" id="1.20.1050.10:FF:000009">
    <property type="entry name" value="Glutathione S-transferase omega-1"/>
    <property type="match status" value="1"/>
</dbReference>
<dbReference type="PANTHER" id="PTHR43968">
    <property type="match status" value="1"/>
</dbReference>
<organism evidence="6 7">
    <name type="scientific">Patiria miniata</name>
    <name type="common">Bat star</name>
    <name type="synonym">Asterina miniata</name>
    <dbReference type="NCBI Taxonomy" id="46514"/>
    <lineage>
        <taxon>Eukaryota</taxon>
        <taxon>Metazoa</taxon>
        <taxon>Echinodermata</taxon>
        <taxon>Eleutherozoa</taxon>
        <taxon>Asterozoa</taxon>
        <taxon>Asteroidea</taxon>
        <taxon>Valvatacea</taxon>
        <taxon>Valvatida</taxon>
        <taxon>Asterinidae</taxon>
        <taxon>Patiria</taxon>
    </lineage>
</organism>
<comment type="similarity">
    <text evidence="1 3">Belongs to the GST superfamily. Omega family.</text>
</comment>
<accession>A0A914B297</accession>
<dbReference type="GO" id="GO:0004364">
    <property type="term" value="F:glutathione transferase activity"/>
    <property type="evidence" value="ECO:0007669"/>
    <property type="project" value="UniProtKB-UniRule"/>
</dbReference>
<dbReference type="GO" id="GO:0006749">
    <property type="term" value="P:glutathione metabolic process"/>
    <property type="evidence" value="ECO:0007669"/>
    <property type="project" value="UniProtKB-UniRule"/>
</dbReference>
<dbReference type="SFLD" id="SFLDG00358">
    <property type="entry name" value="Main_(cytGST)"/>
    <property type="match status" value="1"/>
</dbReference>
<evidence type="ECO:0000259" key="5">
    <source>
        <dbReference type="PROSITE" id="PS50405"/>
    </source>
</evidence>
<dbReference type="OMA" id="IWLRTIQ"/>
<feature type="domain" description="GST C-terminal" evidence="5">
    <location>
        <begin position="136"/>
        <end position="254"/>
    </location>
</feature>
<feature type="domain" description="GST N-terminal" evidence="4">
    <location>
        <begin position="53"/>
        <end position="131"/>
    </location>
</feature>
<dbReference type="PROSITE" id="PS50405">
    <property type="entry name" value="GST_CTER"/>
    <property type="match status" value="1"/>
</dbReference>
<evidence type="ECO:0000313" key="7">
    <source>
        <dbReference type="Proteomes" id="UP000887568"/>
    </source>
</evidence>
<keyword evidence="3" id="KW-0808">Transferase</keyword>
<evidence type="ECO:0000256" key="2">
    <source>
        <dbReference type="ARBA" id="ARBA00023002"/>
    </source>
</evidence>
<dbReference type="EnsemblMetazoa" id="XM_038214110.1">
    <property type="protein sequence ID" value="XP_038070038.1"/>
    <property type="gene ID" value="LOC119739251"/>
</dbReference>
<dbReference type="GeneID" id="119739251"/>
<keyword evidence="7" id="KW-1185">Reference proteome</keyword>